<proteinExistence type="predicted"/>
<dbReference type="Gene3D" id="2.120.10.80">
    <property type="entry name" value="Kelch-type beta propeller"/>
    <property type="match status" value="1"/>
</dbReference>
<reference evidence="2" key="1">
    <citation type="submission" date="2022-08" db="EMBL/GenBank/DDBJ databases">
        <title>Genome sequencing of akame (Lates japonicus).</title>
        <authorList>
            <person name="Hashiguchi Y."/>
            <person name="Takahashi H."/>
        </authorList>
    </citation>
    <scope>NUCLEOTIDE SEQUENCE</scope>
    <source>
        <strain evidence="2">Kochi</strain>
    </source>
</reference>
<dbReference type="SMART" id="SM00612">
    <property type="entry name" value="Kelch"/>
    <property type="match status" value="1"/>
</dbReference>
<organism evidence="2 3">
    <name type="scientific">Lates japonicus</name>
    <name type="common">Japanese lates</name>
    <dbReference type="NCBI Taxonomy" id="270547"/>
    <lineage>
        <taxon>Eukaryota</taxon>
        <taxon>Metazoa</taxon>
        <taxon>Chordata</taxon>
        <taxon>Craniata</taxon>
        <taxon>Vertebrata</taxon>
        <taxon>Euteleostomi</taxon>
        <taxon>Actinopterygii</taxon>
        <taxon>Neopterygii</taxon>
        <taxon>Teleostei</taxon>
        <taxon>Neoteleostei</taxon>
        <taxon>Acanthomorphata</taxon>
        <taxon>Carangaria</taxon>
        <taxon>Carangaria incertae sedis</taxon>
        <taxon>Centropomidae</taxon>
        <taxon>Lates</taxon>
    </lineage>
</organism>
<dbReference type="Pfam" id="PF01344">
    <property type="entry name" value="Kelch_1"/>
    <property type="match status" value="1"/>
</dbReference>
<keyword evidence="3" id="KW-1185">Reference proteome</keyword>
<gene>
    <name evidence="2" type="ORF">AKAME5_000804900</name>
</gene>
<dbReference type="EMBL" id="BRZM01000022">
    <property type="protein sequence ID" value="GLD55600.1"/>
    <property type="molecule type" value="Genomic_DNA"/>
</dbReference>
<protein>
    <submittedName>
        <fullName evidence="2">Kelch-like protein 23</fullName>
    </submittedName>
</protein>
<name>A0AAD3MK26_LATJO</name>
<evidence type="ECO:0000313" key="3">
    <source>
        <dbReference type="Proteomes" id="UP001279410"/>
    </source>
</evidence>
<dbReference type="SUPFAM" id="SSF117281">
    <property type="entry name" value="Kelch motif"/>
    <property type="match status" value="1"/>
</dbReference>
<dbReference type="AlphaFoldDB" id="A0AAD3MK26"/>
<evidence type="ECO:0000313" key="2">
    <source>
        <dbReference type="EMBL" id="GLD55600.1"/>
    </source>
</evidence>
<keyword evidence="1" id="KW-0880">Kelch repeat</keyword>
<dbReference type="InterPro" id="IPR006652">
    <property type="entry name" value="Kelch_1"/>
</dbReference>
<comment type="caution">
    <text evidence="2">The sequence shown here is derived from an EMBL/GenBank/DDBJ whole genome shotgun (WGS) entry which is preliminary data.</text>
</comment>
<sequence length="126" mass="14263">MLLLPAEYWMCLVSVNSSLYLVGGQTTLAECFDPHTEEWVSLASMTEGRIEFWVVAMLGCVYITGAYSCSKGTYLQSMEKYDLMQIHGLSPNLPAPNWQEKLDNKLEKESLMPMYIPLFLGLVDIL</sequence>
<dbReference type="Proteomes" id="UP001279410">
    <property type="component" value="Unassembled WGS sequence"/>
</dbReference>
<accession>A0AAD3MK26</accession>
<evidence type="ECO:0000256" key="1">
    <source>
        <dbReference type="ARBA" id="ARBA00022441"/>
    </source>
</evidence>
<dbReference type="InterPro" id="IPR015915">
    <property type="entry name" value="Kelch-typ_b-propeller"/>
</dbReference>